<dbReference type="Proteomes" id="UP000272015">
    <property type="component" value="Unassembled WGS sequence"/>
</dbReference>
<dbReference type="Gene3D" id="3.30.450.380">
    <property type="match status" value="1"/>
</dbReference>
<keyword evidence="4" id="KW-0547">Nucleotide-binding</keyword>
<evidence type="ECO:0000256" key="2">
    <source>
        <dbReference type="SAM" id="MobiDB-lite"/>
    </source>
</evidence>
<dbReference type="EMBL" id="QZVS01000097">
    <property type="protein sequence ID" value="RJT84746.1"/>
    <property type="molecule type" value="Genomic_DNA"/>
</dbReference>
<comment type="similarity">
    <text evidence="1">Belongs to the GSP E family.</text>
</comment>
<dbReference type="InterPro" id="IPR050921">
    <property type="entry name" value="T4SS_GSP_E_ATPase"/>
</dbReference>
<evidence type="ECO:0000313" key="5">
    <source>
        <dbReference type="Proteomes" id="UP000272015"/>
    </source>
</evidence>
<dbReference type="CDD" id="cd01130">
    <property type="entry name" value="VirB11-like_ATPase"/>
    <property type="match status" value="1"/>
</dbReference>
<dbReference type="SUPFAM" id="SSF52540">
    <property type="entry name" value="P-loop containing nucleoside triphosphate hydrolases"/>
    <property type="match status" value="1"/>
</dbReference>
<dbReference type="GO" id="GO:0005524">
    <property type="term" value="F:ATP binding"/>
    <property type="evidence" value="ECO:0007669"/>
    <property type="project" value="UniProtKB-KW"/>
</dbReference>
<evidence type="ECO:0000313" key="4">
    <source>
        <dbReference type="EMBL" id="RJT84746.1"/>
    </source>
</evidence>
<protein>
    <submittedName>
        <fullName evidence="4">ATP-binding cassette domain-containing protein</fullName>
    </submittedName>
</protein>
<dbReference type="Pfam" id="PF00437">
    <property type="entry name" value="T2SSE"/>
    <property type="match status" value="1"/>
</dbReference>
<accession>A0A3A5MGR4</accession>
<dbReference type="GO" id="GO:0016887">
    <property type="term" value="F:ATP hydrolysis activity"/>
    <property type="evidence" value="ECO:0007669"/>
    <property type="project" value="InterPro"/>
</dbReference>
<dbReference type="InterPro" id="IPR027417">
    <property type="entry name" value="P-loop_NTPase"/>
</dbReference>
<keyword evidence="5" id="KW-1185">Reference proteome</keyword>
<dbReference type="RefSeq" id="WP_119976740.1">
    <property type="nucleotide sequence ID" value="NZ_JBHSQA010000002.1"/>
</dbReference>
<name>A0A3A5MGR4_9MICO</name>
<comment type="caution">
    <text evidence="4">The sequence shown here is derived from an EMBL/GenBank/DDBJ whole genome shotgun (WGS) entry which is preliminary data.</text>
</comment>
<organism evidence="4 5">
    <name type="scientific">Cryobacterium melibiosiphilum</name>
    <dbReference type="NCBI Taxonomy" id="995039"/>
    <lineage>
        <taxon>Bacteria</taxon>
        <taxon>Bacillati</taxon>
        <taxon>Actinomycetota</taxon>
        <taxon>Actinomycetes</taxon>
        <taxon>Micrococcales</taxon>
        <taxon>Microbacteriaceae</taxon>
        <taxon>Cryobacterium</taxon>
    </lineage>
</organism>
<dbReference type="PANTHER" id="PTHR30486">
    <property type="entry name" value="TWITCHING MOTILITY PROTEIN PILT"/>
    <property type="match status" value="1"/>
</dbReference>
<dbReference type="InterPro" id="IPR001482">
    <property type="entry name" value="T2SS/T4SS_dom"/>
</dbReference>
<keyword evidence="4" id="KW-0067">ATP-binding</keyword>
<feature type="domain" description="Bacterial type II secretion system protein E" evidence="3">
    <location>
        <begin position="228"/>
        <end position="450"/>
    </location>
</feature>
<gene>
    <name evidence="4" type="ORF">D6T64_21620</name>
</gene>
<dbReference type="PANTHER" id="PTHR30486:SF6">
    <property type="entry name" value="TYPE IV PILUS RETRACTATION ATPASE PILT"/>
    <property type="match status" value="1"/>
</dbReference>
<proteinExistence type="inferred from homology"/>
<evidence type="ECO:0000256" key="1">
    <source>
        <dbReference type="ARBA" id="ARBA00006611"/>
    </source>
</evidence>
<evidence type="ECO:0000259" key="3">
    <source>
        <dbReference type="Pfam" id="PF00437"/>
    </source>
</evidence>
<sequence>MTEDTTTGTRDIGQLPFFAAQTDEASTDAPFRSPFAPPSGRRSAPPEPEPVPEPAHAAPTHTLPASRSALAAAGLDESGAASVALQWDVVAGLREQVANLLAQSELSSPGLSDASRHALAQAHIADVIRSQVDDMVRLAGGTSAWDPRTQNAMAKAIFDSLFKLGRLQPLVDQPEVENIDIYGFDNVWVTYASGEKKRHAPVASSDAELMAEIAFLAARGGETGRAFTATNPILDMDLPGGARLAAVAPPISPRPKIVIRIHRFVDITLDDLVVNHRTLTPAMSGFLDAAVKAGKSMVVAGHPNAGKTTLVRALCNSIDPFEEIVTIEKERELHLDRMNDRHHIITALQYRPGQGERTVDGSRPGEITMVELLEEALRLNAQRIVVGEVRGGEIDAMFQAMQAGVGSLSTLHAESPANAIERMATLTQRSLNTSDAYAYRQIAQHINFIVQVSKVRDAETGLVRRIVTEIAEVGPGEQARPIATPIFRADPYTHEQVALNRPREETLAELVHAGFDANLLLPGHSGASV</sequence>
<reference evidence="4 5" key="1">
    <citation type="submission" date="2018-09" db="EMBL/GenBank/DDBJ databases">
        <title>Novel species of Cryobacterium.</title>
        <authorList>
            <person name="Liu Q."/>
            <person name="Xin Y.-H."/>
        </authorList>
    </citation>
    <scope>NUCLEOTIDE SEQUENCE [LARGE SCALE GENOMIC DNA]</scope>
    <source>
        <strain evidence="4 5">Hh39</strain>
    </source>
</reference>
<feature type="region of interest" description="Disordered" evidence="2">
    <location>
        <begin position="1"/>
        <end position="61"/>
    </location>
</feature>
<dbReference type="OrthoDB" id="9810761at2"/>
<dbReference type="AlphaFoldDB" id="A0A3A5MGR4"/>
<dbReference type="Gene3D" id="3.40.50.300">
    <property type="entry name" value="P-loop containing nucleotide triphosphate hydrolases"/>
    <property type="match status" value="1"/>
</dbReference>